<evidence type="ECO:0000313" key="2">
    <source>
        <dbReference type="Proteomes" id="UP001595823"/>
    </source>
</evidence>
<dbReference type="RefSeq" id="WP_380619472.1">
    <property type="nucleotide sequence ID" value="NZ_JBHSDK010000012.1"/>
</dbReference>
<proteinExistence type="predicted"/>
<comment type="caution">
    <text evidence="1">The sequence shown here is derived from an EMBL/GenBank/DDBJ whole genome shotgun (WGS) entry which is preliminary data.</text>
</comment>
<dbReference type="Gene3D" id="1.25.40.10">
    <property type="entry name" value="Tetratricopeptide repeat domain"/>
    <property type="match status" value="1"/>
</dbReference>
<sequence>MIDFPGVYETPGAGDYEMSALLSECGNFHEALVHIDQALASADSLADPAPATAVDANSIFYAKAVSLRCTCLAGLDRHADAVAESAPFVDIYRAWEDRRVKGATEDLAALYSARAEWLYEMGAPRRAFESAREAVKRFGQLASQVSPIFRPPCAEALRRMAEYCYEAAPESLGSELEAAFPYEDMTGRPSTELPRVADEELREAKKLLRRNEKEPAEEHLDFATAHYLRLFSSNFHWGTDLTAVYYFHLTLRLSAKKPLRALLDPSRRALECARRMYDADPARHRENYRKTLQWRIHALDVNEQVDEADVLRRVTLRMRGDED</sequence>
<dbReference type="EMBL" id="JBHSDK010000012">
    <property type="protein sequence ID" value="MFC4335108.1"/>
    <property type="molecule type" value="Genomic_DNA"/>
</dbReference>
<accession>A0ABV8TXE6</accession>
<keyword evidence="2" id="KW-1185">Reference proteome</keyword>
<gene>
    <name evidence="1" type="ORF">ACFPET_07840</name>
</gene>
<protein>
    <submittedName>
        <fullName evidence="1">Uncharacterized protein</fullName>
    </submittedName>
</protein>
<dbReference type="InterPro" id="IPR011990">
    <property type="entry name" value="TPR-like_helical_dom_sf"/>
</dbReference>
<reference evidence="2" key="1">
    <citation type="journal article" date="2019" name="Int. J. Syst. Evol. Microbiol.">
        <title>The Global Catalogue of Microorganisms (GCM) 10K type strain sequencing project: providing services to taxonomists for standard genome sequencing and annotation.</title>
        <authorList>
            <consortium name="The Broad Institute Genomics Platform"/>
            <consortium name="The Broad Institute Genome Sequencing Center for Infectious Disease"/>
            <person name="Wu L."/>
            <person name="Ma J."/>
        </authorList>
    </citation>
    <scope>NUCLEOTIDE SEQUENCE [LARGE SCALE GENOMIC DNA]</scope>
    <source>
        <strain evidence="2">IBRC-M 10908</strain>
    </source>
</reference>
<organism evidence="1 2">
    <name type="scientific">Salininema proteolyticum</name>
    <dbReference type="NCBI Taxonomy" id="1607685"/>
    <lineage>
        <taxon>Bacteria</taxon>
        <taxon>Bacillati</taxon>
        <taxon>Actinomycetota</taxon>
        <taxon>Actinomycetes</taxon>
        <taxon>Glycomycetales</taxon>
        <taxon>Glycomycetaceae</taxon>
        <taxon>Salininema</taxon>
    </lineage>
</organism>
<name>A0ABV8TXE6_9ACTN</name>
<evidence type="ECO:0000313" key="1">
    <source>
        <dbReference type="EMBL" id="MFC4335108.1"/>
    </source>
</evidence>
<dbReference type="Proteomes" id="UP001595823">
    <property type="component" value="Unassembled WGS sequence"/>
</dbReference>